<proteinExistence type="predicted"/>
<sequence length="114" mass="12581">MNRRTRDLVLAASLALLAGLYAWWFRADRHLLAVALVFVAPPLLLLLGVLAQRAAARFWAGVLALFWFSHGVMSAWSHRDTALYAWIEIVLALLIVALVSVPGMRARFAAKKAG</sequence>
<evidence type="ECO:0000313" key="2">
    <source>
        <dbReference type="EMBL" id="KRG63399.1"/>
    </source>
</evidence>
<keyword evidence="3" id="KW-1185">Reference proteome</keyword>
<protein>
    <submittedName>
        <fullName evidence="2">Membrane protein</fullName>
    </submittedName>
</protein>
<dbReference type="OrthoDB" id="5957486at2"/>
<feature type="transmembrane region" description="Helical" evidence="1">
    <location>
        <begin position="58"/>
        <end position="77"/>
    </location>
</feature>
<keyword evidence="1" id="KW-1133">Transmembrane helix</keyword>
<dbReference type="RefSeq" id="WP_057630340.1">
    <property type="nucleotide sequence ID" value="NZ_LDJJ01000072.1"/>
</dbReference>
<dbReference type="Proteomes" id="UP000051863">
    <property type="component" value="Unassembled WGS sequence"/>
</dbReference>
<accession>A0A0R0CB16</accession>
<gene>
    <name evidence="2" type="ORF">ABB27_17600</name>
</gene>
<keyword evidence="1" id="KW-0472">Membrane</keyword>
<dbReference type="PATRIC" id="fig|405446.3.peg.3519"/>
<dbReference type="InterPro" id="IPR018643">
    <property type="entry name" value="DUF2069_membrane"/>
</dbReference>
<reference evidence="2 3" key="1">
    <citation type="submission" date="2015-05" db="EMBL/GenBank/DDBJ databases">
        <title>Genome sequencing and analysis of members of genus Stenotrophomonas.</title>
        <authorList>
            <person name="Patil P.P."/>
            <person name="Midha S."/>
            <person name="Patil P.B."/>
        </authorList>
    </citation>
    <scope>NUCLEOTIDE SEQUENCE [LARGE SCALE GENOMIC DNA]</scope>
    <source>
        <strain evidence="2 3">DSM 18941</strain>
    </source>
</reference>
<evidence type="ECO:0000256" key="1">
    <source>
        <dbReference type="SAM" id="Phobius"/>
    </source>
</evidence>
<comment type="caution">
    <text evidence="2">The sequence shown here is derived from an EMBL/GenBank/DDBJ whole genome shotgun (WGS) entry which is preliminary data.</text>
</comment>
<keyword evidence="1" id="KW-0812">Transmembrane</keyword>
<dbReference type="EMBL" id="LDJJ01000072">
    <property type="protein sequence ID" value="KRG63399.1"/>
    <property type="molecule type" value="Genomic_DNA"/>
</dbReference>
<evidence type="ECO:0000313" key="3">
    <source>
        <dbReference type="Proteomes" id="UP000051863"/>
    </source>
</evidence>
<dbReference type="AlphaFoldDB" id="A0A0R0CB16"/>
<organism evidence="2 3">
    <name type="scientific">Stenotrophomonas terrae</name>
    <dbReference type="NCBI Taxonomy" id="405446"/>
    <lineage>
        <taxon>Bacteria</taxon>
        <taxon>Pseudomonadati</taxon>
        <taxon>Pseudomonadota</taxon>
        <taxon>Gammaproteobacteria</taxon>
        <taxon>Lysobacterales</taxon>
        <taxon>Lysobacteraceae</taxon>
        <taxon>Stenotrophomonas</taxon>
    </lineage>
</organism>
<dbReference type="Pfam" id="PF09842">
    <property type="entry name" value="DUF2069"/>
    <property type="match status" value="1"/>
</dbReference>
<name>A0A0R0CB16_9GAMM</name>
<feature type="transmembrane region" description="Helical" evidence="1">
    <location>
        <begin position="83"/>
        <end position="104"/>
    </location>
</feature>
<feature type="transmembrane region" description="Helical" evidence="1">
    <location>
        <begin position="32"/>
        <end position="51"/>
    </location>
</feature>